<feature type="domain" description="Glycosyl transferase family 1" evidence="1">
    <location>
        <begin position="185"/>
        <end position="328"/>
    </location>
</feature>
<dbReference type="Gene3D" id="3.40.50.2000">
    <property type="entry name" value="Glycogen Phosphorylase B"/>
    <property type="match status" value="2"/>
</dbReference>
<dbReference type="InterPro" id="IPR028098">
    <property type="entry name" value="Glyco_trans_4-like_N"/>
</dbReference>
<name>A0A1S1U456_9BURK</name>
<comment type="caution">
    <text evidence="3">The sequence shown here is derived from an EMBL/GenBank/DDBJ whole genome shotgun (WGS) entry which is preliminary data.</text>
</comment>
<feature type="domain" description="Glycosyltransferase subfamily 4-like N-terminal" evidence="2">
    <location>
        <begin position="14"/>
        <end position="179"/>
    </location>
</feature>
<dbReference type="GO" id="GO:0016757">
    <property type="term" value="F:glycosyltransferase activity"/>
    <property type="evidence" value="ECO:0007669"/>
    <property type="project" value="InterPro"/>
</dbReference>
<protein>
    <submittedName>
        <fullName evidence="3">Glycosyl transferase family 1</fullName>
    </submittedName>
</protein>
<evidence type="ECO:0000313" key="4">
    <source>
        <dbReference type="Proteomes" id="UP000179840"/>
    </source>
</evidence>
<organism evidence="3 4">
    <name type="scientific">Janthinobacterium lividum</name>
    <dbReference type="NCBI Taxonomy" id="29581"/>
    <lineage>
        <taxon>Bacteria</taxon>
        <taxon>Pseudomonadati</taxon>
        <taxon>Pseudomonadota</taxon>
        <taxon>Betaproteobacteria</taxon>
        <taxon>Burkholderiales</taxon>
        <taxon>Oxalobacteraceae</taxon>
        <taxon>Janthinobacterium</taxon>
    </lineage>
</organism>
<dbReference type="PANTHER" id="PTHR12526:SF638">
    <property type="entry name" value="SPORE COAT PROTEIN SA"/>
    <property type="match status" value="1"/>
</dbReference>
<proteinExistence type="predicted"/>
<dbReference type="Proteomes" id="UP000179840">
    <property type="component" value="Unassembled WGS sequence"/>
</dbReference>
<sequence>MKVAHVVRQYYPSIGGMEDVVQNIAHYQARCHGHIPTIITLNRVFVNPADILPAEEVVNGVRVIRIPYSGSTRYPFSPGVVRLLGDYDVVHVHGVDFAYDYLAATKWLHRRPLVASTHGGFFHTSFASRLKTIFFHTVTRATSHAYARVVGTSDNDGNLFGKIIKAPRLTVIENGVNVEKYHAKGSTTKLPCIMYFGRWSSNKGLKETLDLFAGLAARHPEWRLVIAGREYDLSRADLEALAREKGIAERVSIVANPSDAQLAELMSQSSYYICLSRHEGFGIAAIEAMSAGLTPVLSDIPPFRKLLEKAQLGILHTGDVAQTVAAIAAAHAQDQDAYAARRLQLQHFSEQYSWNHIGGRYVAIYEELLGKRK</sequence>
<keyword evidence="3" id="KW-0808">Transferase</keyword>
<accession>A0A1S1U456</accession>
<gene>
    <name evidence="3" type="ORF">AKG95_21145</name>
</gene>
<dbReference type="PANTHER" id="PTHR12526">
    <property type="entry name" value="GLYCOSYLTRANSFERASE"/>
    <property type="match status" value="1"/>
</dbReference>
<evidence type="ECO:0000259" key="1">
    <source>
        <dbReference type="Pfam" id="PF00534"/>
    </source>
</evidence>
<dbReference type="CDD" id="cd03801">
    <property type="entry name" value="GT4_PimA-like"/>
    <property type="match status" value="1"/>
</dbReference>
<dbReference type="SUPFAM" id="SSF53756">
    <property type="entry name" value="UDP-Glycosyltransferase/glycogen phosphorylase"/>
    <property type="match status" value="1"/>
</dbReference>
<dbReference type="Pfam" id="PF00534">
    <property type="entry name" value="Glycos_transf_1"/>
    <property type="match status" value="1"/>
</dbReference>
<dbReference type="AlphaFoldDB" id="A0A1S1U456"/>
<reference evidence="3 4" key="1">
    <citation type="submission" date="2015-06" db="EMBL/GenBank/DDBJ databases">
        <title>Draft genome sequencing of a biphenyl-degrading bacterium, Janthinobacterium lividum MEG1.</title>
        <authorList>
            <person name="Shimodaira J."/>
            <person name="Hatta T."/>
        </authorList>
    </citation>
    <scope>NUCLEOTIDE SEQUENCE [LARGE SCALE GENOMIC DNA]</scope>
    <source>
        <strain evidence="3 4">MEG1</strain>
    </source>
</reference>
<dbReference type="Pfam" id="PF13439">
    <property type="entry name" value="Glyco_transf_4"/>
    <property type="match status" value="1"/>
</dbReference>
<dbReference type="InterPro" id="IPR001296">
    <property type="entry name" value="Glyco_trans_1"/>
</dbReference>
<dbReference type="EMBL" id="LFKP01000011">
    <property type="protein sequence ID" value="OHV95240.1"/>
    <property type="molecule type" value="Genomic_DNA"/>
</dbReference>
<evidence type="ECO:0000259" key="2">
    <source>
        <dbReference type="Pfam" id="PF13439"/>
    </source>
</evidence>
<evidence type="ECO:0000313" key="3">
    <source>
        <dbReference type="EMBL" id="OHV95240.1"/>
    </source>
</evidence>